<evidence type="ECO:0000256" key="1">
    <source>
        <dbReference type="ARBA" id="ARBA00022801"/>
    </source>
</evidence>
<dbReference type="InterPro" id="IPR032466">
    <property type="entry name" value="Metal_Hydrolase"/>
</dbReference>
<dbReference type="InterPro" id="IPR001130">
    <property type="entry name" value="TatD-like"/>
</dbReference>
<dbReference type="Proteomes" id="UP000260828">
    <property type="component" value="Unassembled WGS sequence"/>
</dbReference>
<keyword evidence="2" id="KW-0479">Metal-binding</keyword>
<gene>
    <name evidence="3" type="ORF">DXC40_17315</name>
</gene>
<dbReference type="SUPFAM" id="SSF51556">
    <property type="entry name" value="Metallo-dependent hydrolases"/>
    <property type="match status" value="1"/>
</dbReference>
<proteinExistence type="predicted"/>
<reference evidence="3 4" key="1">
    <citation type="submission" date="2018-08" db="EMBL/GenBank/DDBJ databases">
        <title>A genome reference for cultivated species of the human gut microbiota.</title>
        <authorList>
            <person name="Zou Y."/>
            <person name="Xue W."/>
            <person name="Luo G."/>
        </authorList>
    </citation>
    <scope>NUCLEOTIDE SEQUENCE [LARGE SCALE GENOMIC DNA]</scope>
    <source>
        <strain evidence="3 4">TF05-12AC</strain>
    </source>
</reference>
<dbReference type="RefSeq" id="WP_117546999.1">
    <property type="nucleotide sequence ID" value="NZ_QVME01000014.1"/>
</dbReference>
<dbReference type="AlphaFoldDB" id="A0A3E3IE20"/>
<feature type="binding site" evidence="2">
    <location>
        <position position="123"/>
    </location>
    <ligand>
        <name>a divalent metal cation</name>
        <dbReference type="ChEBI" id="CHEBI:60240"/>
        <label>2</label>
    </ligand>
</feature>
<feature type="binding site" evidence="2">
    <location>
        <position position="85"/>
    </location>
    <ligand>
        <name>a divalent metal cation</name>
        <dbReference type="ChEBI" id="CHEBI:60240"/>
        <label>1</label>
    </ligand>
</feature>
<dbReference type="PROSITE" id="PS01137">
    <property type="entry name" value="TATD_1"/>
    <property type="match status" value="1"/>
</dbReference>
<feature type="binding site" evidence="2">
    <location>
        <position position="6"/>
    </location>
    <ligand>
        <name>a divalent metal cation</name>
        <dbReference type="ChEBI" id="CHEBI:60240"/>
        <label>1</label>
    </ligand>
</feature>
<dbReference type="EMBL" id="QVME01000014">
    <property type="protein sequence ID" value="RGE65309.1"/>
    <property type="molecule type" value="Genomic_DNA"/>
</dbReference>
<feature type="binding site" evidence="2">
    <location>
        <position position="197"/>
    </location>
    <ligand>
        <name>a divalent metal cation</name>
        <dbReference type="ChEBI" id="CHEBI:60240"/>
        <label>1</label>
    </ligand>
</feature>
<dbReference type="Pfam" id="PF01026">
    <property type="entry name" value="TatD_DNase"/>
    <property type="match status" value="1"/>
</dbReference>
<evidence type="ECO:0000256" key="2">
    <source>
        <dbReference type="PIRSR" id="PIRSR005902-1"/>
    </source>
</evidence>
<dbReference type="PIRSF" id="PIRSF005902">
    <property type="entry name" value="DNase_TatD"/>
    <property type="match status" value="1"/>
</dbReference>
<dbReference type="Gene3D" id="3.20.20.140">
    <property type="entry name" value="Metal-dependent hydrolases"/>
    <property type="match status" value="1"/>
</dbReference>
<dbReference type="PANTHER" id="PTHR46124">
    <property type="entry name" value="D-AMINOACYL-TRNA DEACYLASE"/>
    <property type="match status" value="1"/>
</dbReference>
<sequence length="243" mass="27527">MIYDSHCHLDLMDNMTSIVRSLAKEDIGILSVGTTPRAYLKEVELFSGVKNVHVALGLHPQLVGSGYDDWELFELLVQQCHYIGEVGLDFSKDYIATKMQQIKTFEKILLLCEQCGNKSVSIHSLKSATTVLEILNKLRHGKKNTYILHWFTGTPVQMEDAINLGCFFSINPNMLKTKSGINLIHKIPPNRILIETDAPFSGEFKNAKQLKNILQDMIDNISTIKGIDLKKYLIHNEETVFAY</sequence>
<dbReference type="NCBIfam" id="NF041926">
    <property type="entry name" value="QatD"/>
    <property type="match status" value="1"/>
</dbReference>
<dbReference type="PANTHER" id="PTHR46124:SF2">
    <property type="entry name" value="D-AMINOACYL-TRNA DEACYLASE"/>
    <property type="match status" value="1"/>
</dbReference>
<keyword evidence="1" id="KW-0378">Hydrolase</keyword>
<feature type="binding site" evidence="2">
    <location>
        <position position="8"/>
    </location>
    <ligand>
        <name>a divalent metal cation</name>
        <dbReference type="ChEBI" id="CHEBI:60240"/>
        <label>1</label>
    </ligand>
</feature>
<evidence type="ECO:0000313" key="4">
    <source>
        <dbReference type="Proteomes" id="UP000260828"/>
    </source>
</evidence>
<accession>A0A3E3IE20</accession>
<feature type="binding site" evidence="2">
    <location>
        <position position="149"/>
    </location>
    <ligand>
        <name>a divalent metal cation</name>
        <dbReference type="ChEBI" id="CHEBI:60240"/>
        <label>2</label>
    </ligand>
</feature>
<protein>
    <submittedName>
        <fullName evidence="3">TatD family deoxyribonuclease</fullName>
    </submittedName>
</protein>
<dbReference type="GO" id="GO:0046872">
    <property type="term" value="F:metal ion binding"/>
    <property type="evidence" value="ECO:0007669"/>
    <property type="project" value="UniProtKB-KW"/>
</dbReference>
<organism evidence="3 4">
    <name type="scientific">Anaerotruncus colihominis</name>
    <dbReference type="NCBI Taxonomy" id="169435"/>
    <lineage>
        <taxon>Bacteria</taxon>
        <taxon>Bacillati</taxon>
        <taxon>Bacillota</taxon>
        <taxon>Clostridia</taxon>
        <taxon>Eubacteriales</taxon>
        <taxon>Oscillospiraceae</taxon>
        <taxon>Anaerotruncus</taxon>
    </lineage>
</organism>
<dbReference type="PROSITE" id="PS01091">
    <property type="entry name" value="TATD_3"/>
    <property type="match status" value="1"/>
</dbReference>
<dbReference type="GO" id="GO:0016788">
    <property type="term" value="F:hydrolase activity, acting on ester bonds"/>
    <property type="evidence" value="ECO:0007669"/>
    <property type="project" value="InterPro"/>
</dbReference>
<dbReference type="InterPro" id="IPR018228">
    <property type="entry name" value="DNase_TatD-rel_CS"/>
</dbReference>
<dbReference type="InterPro" id="IPR049677">
    <property type="entry name" value="QatD"/>
</dbReference>
<comment type="caution">
    <text evidence="3">The sequence shown here is derived from an EMBL/GenBank/DDBJ whole genome shotgun (WGS) entry which is preliminary data.</text>
</comment>
<name>A0A3E3IE20_9FIRM</name>
<evidence type="ECO:0000313" key="3">
    <source>
        <dbReference type="EMBL" id="RGE65309.1"/>
    </source>
</evidence>